<gene>
    <name evidence="8" type="ORF">RchiOBHm_Chr4g0433801</name>
</gene>
<dbReference type="PANTHER" id="PTHR24286:SF88">
    <property type="entry name" value="BETA-AMYRIN 28-OXIDASE-LIKE"/>
    <property type="match status" value="1"/>
</dbReference>
<dbReference type="GO" id="GO:0020037">
    <property type="term" value="F:heme binding"/>
    <property type="evidence" value="ECO:0007669"/>
    <property type="project" value="InterPro"/>
</dbReference>
<evidence type="ECO:0000313" key="9">
    <source>
        <dbReference type="Proteomes" id="UP000238479"/>
    </source>
</evidence>
<dbReference type="Gramene" id="PRQ40227">
    <property type="protein sequence ID" value="PRQ40227"/>
    <property type="gene ID" value="RchiOBHm_Chr4g0433801"/>
</dbReference>
<comment type="caution">
    <text evidence="8">The sequence shown here is derived from an EMBL/GenBank/DDBJ whole genome shotgun (WGS) entry which is preliminary data.</text>
</comment>
<evidence type="ECO:0000256" key="4">
    <source>
        <dbReference type="ARBA" id="ARBA00022723"/>
    </source>
</evidence>
<evidence type="ECO:0000256" key="7">
    <source>
        <dbReference type="RuleBase" id="RU000461"/>
    </source>
</evidence>
<dbReference type="Gene3D" id="1.10.630.10">
    <property type="entry name" value="Cytochrome P450"/>
    <property type="match status" value="2"/>
</dbReference>
<keyword evidence="6 7" id="KW-0408">Iron</keyword>
<dbReference type="PROSITE" id="PS00086">
    <property type="entry name" value="CYTOCHROME_P450"/>
    <property type="match status" value="1"/>
</dbReference>
<dbReference type="GO" id="GO:0016020">
    <property type="term" value="C:membrane"/>
    <property type="evidence" value="ECO:0007669"/>
    <property type="project" value="UniProtKB-SubCell"/>
</dbReference>
<dbReference type="OMA" id="THWNGEC"/>
<organism evidence="8 9">
    <name type="scientific">Rosa chinensis</name>
    <name type="common">China rose</name>
    <dbReference type="NCBI Taxonomy" id="74649"/>
    <lineage>
        <taxon>Eukaryota</taxon>
        <taxon>Viridiplantae</taxon>
        <taxon>Streptophyta</taxon>
        <taxon>Embryophyta</taxon>
        <taxon>Tracheophyta</taxon>
        <taxon>Spermatophyta</taxon>
        <taxon>Magnoliopsida</taxon>
        <taxon>eudicotyledons</taxon>
        <taxon>Gunneridae</taxon>
        <taxon>Pentapetalae</taxon>
        <taxon>rosids</taxon>
        <taxon>fabids</taxon>
        <taxon>Rosales</taxon>
        <taxon>Rosaceae</taxon>
        <taxon>Rosoideae</taxon>
        <taxon>Rosoideae incertae sedis</taxon>
        <taxon>Rosa</taxon>
    </lineage>
</organism>
<proteinExistence type="inferred from homology"/>
<dbReference type="Pfam" id="PF00067">
    <property type="entry name" value="p450"/>
    <property type="match status" value="2"/>
</dbReference>
<evidence type="ECO:0000256" key="3">
    <source>
        <dbReference type="ARBA" id="ARBA00022692"/>
    </source>
</evidence>
<reference evidence="8 9" key="1">
    <citation type="journal article" date="2018" name="Nat. Genet.">
        <title>The Rosa genome provides new insights in the design of modern roses.</title>
        <authorList>
            <person name="Bendahmane M."/>
        </authorList>
    </citation>
    <scope>NUCLEOTIDE SEQUENCE [LARGE SCALE GENOMIC DNA]</scope>
    <source>
        <strain evidence="9">cv. Old Blush</strain>
    </source>
</reference>
<evidence type="ECO:0000256" key="5">
    <source>
        <dbReference type="ARBA" id="ARBA00022989"/>
    </source>
</evidence>
<keyword evidence="9" id="KW-1185">Reference proteome</keyword>
<evidence type="ECO:0000313" key="8">
    <source>
        <dbReference type="EMBL" id="PRQ40227.1"/>
    </source>
</evidence>
<dbReference type="InterPro" id="IPR017972">
    <property type="entry name" value="Cyt_P450_CS"/>
</dbReference>
<dbReference type="InterPro" id="IPR036396">
    <property type="entry name" value="Cyt_P450_sf"/>
</dbReference>
<keyword evidence="7" id="KW-0349">Heme</keyword>
<dbReference type="InterPro" id="IPR001128">
    <property type="entry name" value="Cyt_P450"/>
</dbReference>
<keyword evidence="5" id="KW-0472">Membrane</keyword>
<dbReference type="Proteomes" id="UP000238479">
    <property type="component" value="Chromosome 4"/>
</dbReference>
<keyword evidence="3" id="KW-0812">Transmembrane</keyword>
<keyword evidence="5" id="KW-1133">Transmembrane helix</keyword>
<dbReference type="EC" id="1.14.14.121" evidence="8"/>
<protein>
    <submittedName>
        <fullName evidence="8">Putative protopanaxadiol 6-hydroxylase</fullName>
        <ecNumber evidence="8">1.14.14.121</ecNumber>
    </submittedName>
</protein>
<keyword evidence="4 7" id="KW-0479">Metal-binding</keyword>
<dbReference type="GO" id="GO:0016125">
    <property type="term" value="P:sterol metabolic process"/>
    <property type="evidence" value="ECO:0007669"/>
    <property type="project" value="TreeGrafter"/>
</dbReference>
<dbReference type="GO" id="GO:0102557">
    <property type="term" value="F:protopanaxadiol 6-hydroxylase activity"/>
    <property type="evidence" value="ECO:0007669"/>
    <property type="project" value="UniProtKB-EC"/>
</dbReference>
<comment type="similarity">
    <text evidence="2 7">Belongs to the cytochrome P450 family.</text>
</comment>
<accession>A0A2P6R1A6</accession>
<dbReference type="EMBL" id="PDCK01000042">
    <property type="protein sequence ID" value="PRQ40227.1"/>
    <property type="molecule type" value="Genomic_DNA"/>
</dbReference>
<evidence type="ECO:0000256" key="2">
    <source>
        <dbReference type="ARBA" id="ARBA00010617"/>
    </source>
</evidence>
<keyword evidence="7" id="KW-0503">Monooxygenase</keyword>
<dbReference type="SUPFAM" id="SSF48264">
    <property type="entry name" value="Cytochrome P450"/>
    <property type="match status" value="1"/>
</dbReference>
<dbReference type="PANTHER" id="PTHR24286">
    <property type="entry name" value="CYTOCHROME P450 26"/>
    <property type="match status" value="1"/>
</dbReference>
<sequence length="158" mass="17929">MKHELKTSTEQLEILKSKKSGEALNWDDMQKMKYSWNVALEAMRLIPPLQGTFREAATDFTYQGFTIPKGWKRQKSLILQGSIGKATPPPYTNIPFGSGPRICPGKDYARLQILSFMHHLVIRFKWELVNPNCKISGGMNPFPVDGLKVRLQAQPIQA</sequence>
<comment type="subcellular location">
    <subcellularLocation>
        <location evidence="1">Membrane</location>
        <topology evidence="1">Single-pass membrane protein</topology>
    </subcellularLocation>
</comment>
<name>A0A2P6R1A6_ROSCH</name>
<dbReference type="AlphaFoldDB" id="A0A2P6R1A6"/>
<evidence type="ECO:0000256" key="1">
    <source>
        <dbReference type="ARBA" id="ARBA00004167"/>
    </source>
</evidence>
<keyword evidence="7 8" id="KW-0560">Oxidoreductase</keyword>
<evidence type="ECO:0000256" key="6">
    <source>
        <dbReference type="ARBA" id="ARBA00023004"/>
    </source>
</evidence>
<dbReference type="GO" id="GO:0005506">
    <property type="term" value="F:iron ion binding"/>
    <property type="evidence" value="ECO:0007669"/>
    <property type="project" value="InterPro"/>
</dbReference>